<evidence type="ECO:0000256" key="7">
    <source>
        <dbReference type="SAM" id="Phobius"/>
    </source>
</evidence>
<keyword evidence="4 7" id="KW-0812">Transmembrane</keyword>
<dbReference type="CDD" id="cd06261">
    <property type="entry name" value="TM_PBP2"/>
    <property type="match status" value="1"/>
</dbReference>
<evidence type="ECO:0000259" key="8">
    <source>
        <dbReference type="PROSITE" id="PS50928"/>
    </source>
</evidence>
<protein>
    <submittedName>
        <fullName evidence="9">ABC transporter, permease protein 2 (Cluster 1, maltose/g3p/polyamine/iron)</fullName>
    </submittedName>
</protein>
<dbReference type="InterPro" id="IPR000515">
    <property type="entry name" value="MetI-like"/>
</dbReference>
<evidence type="ECO:0000256" key="2">
    <source>
        <dbReference type="ARBA" id="ARBA00022448"/>
    </source>
</evidence>
<keyword evidence="3" id="KW-1003">Cell membrane</keyword>
<dbReference type="Pfam" id="PF00528">
    <property type="entry name" value="BPD_transp_1"/>
    <property type="match status" value="1"/>
</dbReference>
<dbReference type="InterPro" id="IPR050901">
    <property type="entry name" value="BP-dep_ABC_trans_perm"/>
</dbReference>
<sequence>MKPPEQAIPHRRSWASRLFEPTRFGKMAPATAAIVYTLLIAWTMFVLFPIYWVFITSFKLPIDVNSGPFFLPFVDFSPSLHAWRELFVFDYQDTLKAYMNSIVIALSSTLLCVVIGSMAAYALARFKYRPKFGTVLLFVLIMAAAFVAIGRAGVDWKLAVAVALGIFYFLARALGPHFKGELSNGDILFWIISQRILSPIVVVVPIYMMFQTVRLLDTQLALILTYAVVNLPIVVWLMYDFFVSVPIDLEESAQLDGASRLTTFWEIVLPLCRPGLAATTLLVMILAWNEYLFALFLTTSKAQTMPILVAAMNAGERGILWWSMSVVIIVMIVPVVLMALVLQRFISRGVLLGAVKG</sequence>
<comment type="subcellular location">
    <subcellularLocation>
        <location evidence="1">Cell membrane</location>
        <topology evidence="1">Multi-pass membrane protein</topology>
    </subcellularLocation>
</comment>
<feature type="transmembrane region" description="Helical" evidence="7">
    <location>
        <begin position="158"/>
        <end position="175"/>
    </location>
</feature>
<keyword evidence="6 7" id="KW-0472">Membrane</keyword>
<proteinExistence type="predicted"/>
<feature type="domain" description="ABC transmembrane type-1" evidence="8">
    <location>
        <begin position="98"/>
        <end position="342"/>
    </location>
</feature>
<dbReference type="SUPFAM" id="SSF161098">
    <property type="entry name" value="MetI-like"/>
    <property type="match status" value="2"/>
</dbReference>
<dbReference type="InterPro" id="IPR035906">
    <property type="entry name" value="MetI-like_sf"/>
</dbReference>
<feature type="transmembrane region" description="Helical" evidence="7">
    <location>
        <begin position="319"/>
        <end position="342"/>
    </location>
</feature>
<evidence type="ECO:0000256" key="4">
    <source>
        <dbReference type="ARBA" id="ARBA00022692"/>
    </source>
</evidence>
<evidence type="ECO:0000256" key="5">
    <source>
        <dbReference type="ARBA" id="ARBA00022989"/>
    </source>
</evidence>
<evidence type="ECO:0000313" key="9">
    <source>
        <dbReference type="EMBL" id="VAW12185.1"/>
    </source>
</evidence>
<feature type="transmembrane region" description="Helical" evidence="7">
    <location>
        <begin position="276"/>
        <end position="299"/>
    </location>
</feature>
<evidence type="ECO:0000256" key="1">
    <source>
        <dbReference type="ARBA" id="ARBA00004651"/>
    </source>
</evidence>
<accession>A0A3B0T1E9</accession>
<gene>
    <name evidence="9" type="ORF">MNBD_ALPHA09-185</name>
</gene>
<feature type="transmembrane region" description="Helical" evidence="7">
    <location>
        <begin position="135"/>
        <end position="152"/>
    </location>
</feature>
<dbReference type="PANTHER" id="PTHR32243:SF18">
    <property type="entry name" value="INNER MEMBRANE ABC TRANSPORTER PERMEASE PROTEIN YCJP"/>
    <property type="match status" value="1"/>
</dbReference>
<dbReference type="EMBL" id="UOEM01000038">
    <property type="protein sequence ID" value="VAW12185.1"/>
    <property type="molecule type" value="Genomic_DNA"/>
</dbReference>
<feature type="transmembrane region" description="Helical" evidence="7">
    <location>
        <begin position="187"/>
        <end position="208"/>
    </location>
</feature>
<reference evidence="9" key="1">
    <citation type="submission" date="2018-06" db="EMBL/GenBank/DDBJ databases">
        <authorList>
            <person name="Zhirakovskaya E."/>
        </authorList>
    </citation>
    <scope>NUCLEOTIDE SEQUENCE</scope>
</reference>
<feature type="transmembrane region" description="Helical" evidence="7">
    <location>
        <begin position="97"/>
        <end position="123"/>
    </location>
</feature>
<dbReference type="PANTHER" id="PTHR32243">
    <property type="entry name" value="MALTOSE TRANSPORT SYSTEM PERMEASE-RELATED"/>
    <property type="match status" value="1"/>
</dbReference>
<keyword evidence="5 7" id="KW-1133">Transmembrane helix</keyword>
<name>A0A3B0T1E9_9ZZZZ</name>
<feature type="transmembrane region" description="Helical" evidence="7">
    <location>
        <begin position="33"/>
        <end position="54"/>
    </location>
</feature>
<evidence type="ECO:0000256" key="3">
    <source>
        <dbReference type="ARBA" id="ARBA00022475"/>
    </source>
</evidence>
<keyword evidence="2" id="KW-0813">Transport</keyword>
<evidence type="ECO:0000256" key="6">
    <source>
        <dbReference type="ARBA" id="ARBA00023136"/>
    </source>
</evidence>
<dbReference type="GO" id="GO:0005886">
    <property type="term" value="C:plasma membrane"/>
    <property type="evidence" value="ECO:0007669"/>
    <property type="project" value="UniProtKB-SubCell"/>
</dbReference>
<organism evidence="9">
    <name type="scientific">hydrothermal vent metagenome</name>
    <dbReference type="NCBI Taxonomy" id="652676"/>
    <lineage>
        <taxon>unclassified sequences</taxon>
        <taxon>metagenomes</taxon>
        <taxon>ecological metagenomes</taxon>
    </lineage>
</organism>
<dbReference type="Gene3D" id="1.10.3720.10">
    <property type="entry name" value="MetI-like"/>
    <property type="match status" value="2"/>
</dbReference>
<feature type="transmembrane region" description="Helical" evidence="7">
    <location>
        <begin position="220"/>
        <end position="239"/>
    </location>
</feature>
<dbReference type="GO" id="GO:0055085">
    <property type="term" value="P:transmembrane transport"/>
    <property type="evidence" value="ECO:0007669"/>
    <property type="project" value="InterPro"/>
</dbReference>
<dbReference type="PROSITE" id="PS50928">
    <property type="entry name" value="ABC_TM1"/>
    <property type="match status" value="1"/>
</dbReference>
<dbReference type="AlphaFoldDB" id="A0A3B0T1E9"/>